<evidence type="ECO:0000256" key="10">
    <source>
        <dbReference type="SAM" id="Phobius"/>
    </source>
</evidence>
<dbReference type="RefSeq" id="XP_031854890.1">
    <property type="nucleotide sequence ID" value="XM_031998999.1"/>
</dbReference>
<feature type="region of interest" description="Disordered" evidence="9">
    <location>
        <begin position="270"/>
        <end position="301"/>
    </location>
</feature>
<evidence type="ECO:0000256" key="9">
    <source>
        <dbReference type="SAM" id="MobiDB-lite"/>
    </source>
</evidence>
<dbReference type="EMBL" id="CABVLU010000003">
    <property type="protein sequence ID" value="VVT54831.1"/>
    <property type="molecule type" value="Genomic_DNA"/>
</dbReference>
<feature type="compositionally biased region" description="Low complexity" evidence="9">
    <location>
        <begin position="288"/>
        <end position="299"/>
    </location>
</feature>
<evidence type="ECO:0000313" key="14">
    <source>
        <dbReference type="Proteomes" id="UP000398389"/>
    </source>
</evidence>
<reference evidence="13 14" key="1">
    <citation type="submission" date="2019-09" db="EMBL/GenBank/DDBJ databases">
        <authorList>
            <person name="Brejova B."/>
        </authorList>
    </citation>
    <scope>NUCLEOTIDE SEQUENCE [LARGE SCALE GENOMIC DNA]</scope>
</reference>
<keyword evidence="5" id="KW-0694">RNA-binding</keyword>
<dbReference type="Pfam" id="PF00665">
    <property type="entry name" value="rve"/>
    <property type="match status" value="1"/>
</dbReference>
<comment type="function">
    <text evidence="7">Reverse transcriptase/ribonuclease H (RT) is a multifunctional enzyme that catalyzes the conversion of the retro-elements RNA genome into dsDNA within the VLP. The enzyme displays a DNA polymerase activity that can copy either DNA or RNA templates, and a ribonuclease H (RNase H) activity that cleaves the RNA strand of RNA-DNA heteroduplexes during plus-strand synthesis and hydrolyzes RNA primers. The conversion leads to a linear dsDNA copy of the retrotransposon that includes long terminal repeats (LTRs) at both ends.</text>
</comment>
<evidence type="ECO:0000256" key="1">
    <source>
        <dbReference type="ARBA" id="ARBA00000077"/>
    </source>
</evidence>
<evidence type="ECO:0000256" key="4">
    <source>
        <dbReference type="ARBA" id="ARBA00022490"/>
    </source>
</evidence>
<accession>A0A5E8BUN1</accession>
<evidence type="ECO:0000256" key="11">
    <source>
        <dbReference type="SAM" id="SignalP"/>
    </source>
</evidence>
<dbReference type="SUPFAM" id="SSF56672">
    <property type="entry name" value="DNA/RNA polymerases"/>
    <property type="match status" value="1"/>
</dbReference>
<dbReference type="OrthoDB" id="4092852at2759"/>
<dbReference type="AlphaFoldDB" id="A0A5E8BUN1"/>
<dbReference type="Pfam" id="PF07727">
    <property type="entry name" value="RVT_2"/>
    <property type="match status" value="1"/>
</dbReference>
<keyword evidence="14" id="KW-1185">Reference proteome</keyword>
<keyword evidence="11" id="KW-0732">Signal</keyword>
<feature type="transmembrane region" description="Helical" evidence="10">
    <location>
        <begin position="844"/>
        <end position="864"/>
    </location>
</feature>
<dbReference type="InterPro" id="IPR043502">
    <property type="entry name" value="DNA/RNA_pol_sf"/>
</dbReference>
<dbReference type="Proteomes" id="UP000398389">
    <property type="component" value="Unassembled WGS sequence"/>
</dbReference>
<feature type="signal peptide" evidence="11">
    <location>
        <begin position="1"/>
        <end position="16"/>
    </location>
</feature>
<keyword evidence="4" id="KW-0963">Cytoplasm</keyword>
<dbReference type="GO" id="GO:0005634">
    <property type="term" value="C:nucleus"/>
    <property type="evidence" value="ECO:0007669"/>
    <property type="project" value="UniProtKB-SubCell"/>
</dbReference>
<organism evidence="13 14">
    <name type="scientific">Magnusiomyces paraingens</name>
    <dbReference type="NCBI Taxonomy" id="2606893"/>
    <lineage>
        <taxon>Eukaryota</taxon>
        <taxon>Fungi</taxon>
        <taxon>Dikarya</taxon>
        <taxon>Ascomycota</taxon>
        <taxon>Saccharomycotina</taxon>
        <taxon>Dipodascomycetes</taxon>
        <taxon>Dipodascales</taxon>
        <taxon>Dipodascaceae</taxon>
        <taxon>Magnusiomyces</taxon>
    </lineage>
</organism>
<feature type="chain" id="PRO_5022693238" description="Integrase catalytic domain-containing protein" evidence="11">
    <location>
        <begin position="17"/>
        <end position="865"/>
    </location>
</feature>
<sequence length="865" mass="95310">MFLRFLALFAARRATAGGCRFIQDLNHISAVENGKTRVHAIAMGDLYFVVSELFCLPSLSMRKASRPLELFVSDLSGPHVATPVGHRYVLTIMDYYSRYSYVELLVRKSDASLAIRNFIARCESYFSGDSAGDRVAYFHSDNGGEYISKDLEQFFVSKGIKHTYTVPHTPQQNGVAERLNRTLFEKPSLCFYMLMLLTYRVLLDSSIVEARSVYFDESKFPFMKSDKDLSINGTGVGFSVGSGSGSMSGPCFDSKGLVLGSNFGSHRSLPASSSGSGSGSGSGSICALPSPSLSSSPSHSPSPPPSSSSLLLFISLVLFVAFCLHLLLLLESPTLPTLPSISSVPSLPSSPILPPSDHDVSISSDSSPIVSSSEYIPSQLDLSEAGPSINESDISGDSGISQRGLVLVVTKDDTQAVLPKSRSRVVAVRLPSITPAKRRILVVLKKLCPSEEAEFWLEARVIEMSSLKRNVKRKADGSIERYKARLVCIGFSQVEGIDYTETFAPVVRYETVRIVLAIAAQFGFQVHHMDVETAFLNGDLKEDIYMRQPKSFVVKGQESKVCHLKKSLYGLKQAPLCWNEKIHGALVKLGFIRNESDYGVYTKGSGSTMVIIALYVDDLLISGNSPEVIAKTKSSLSSMFKMKDLGPVEQFLGMRVKQSPYHITVDVSRYIFDMLEEFGMQNCSSVKTPLPTRDLSDFSESDSATDASMYRRLLNPKSIHMEAAKHTLRYLKGTAELGLEYRAQKVYKLVGYSDADYAQDKQDRKSFTGYVFILSGGPITWACRKQVSPASSSVESEYMSLSDASKECFWVNQLLSLCKIPVPLPVTMFEDNQGCMHWLRTQCFIVAPSILMFVIMLCVTIFAVE</sequence>
<dbReference type="GO" id="GO:0005737">
    <property type="term" value="C:cytoplasm"/>
    <property type="evidence" value="ECO:0007669"/>
    <property type="project" value="UniProtKB-SubCell"/>
</dbReference>
<dbReference type="InterPro" id="IPR001584">
    <property type="entry name" value="Integrase_cat-core"/>
</dbReference>
<evidence type="ECO:0000256" key="8">
    <source>
        <dbReference type="ARBA" id="ARBA00025615"/>
    </source>
</evidence>
<evidence type="ECO:0000256" key="6">
    <source>
        <dbReference type="ARBA" id="ARBA00023242"/>
    </source>
</evidence>
<dbReference type="GO" id="GO:0003723">
    <property type="term" value="F:RNA binding"/>
    <property type="evidence" value="ECO:0007669"/>
    <property type="project" value="UniProtKB-KW"/>
</dbReference>
<keyword evidence="6" id="KW-0539">Nucleus</keyword>
<dbReference type="CDD" id="cd09272">
    <property type="entry name" value="RNase_HI_RT_Ty1"/>
    <property type="match status" value="1"/>
</dbReference>
<dbReference type="Gene3D" id="3.30.420.10">
    <property type="entry name" value="Ribonuclease H-like superfamily/Ribonuclease H"/>
    <property type="match status" value="1"/>
</dbReference>
<evidence type="ECO:0000256" key="5">
    <source>
        <dbReference type="ARBA" id="ARBA00022884"/>
    </source>
</evidence>
<dbReference type="InterPro" id="IPR036397">
    <property type="entry name" value="RNaseH_sf"/>
</dbReference>
<keyword evidence="10" id="KW-0472">Membrane</keyword>
<evidence type="ECO:0000259" key="12">
    <source>
        <dbReference type="PROSITE" id="PS50994"/>
    </source>
</evidence>
<dbReference type="InterPro" id="IPR012337">
    <property type="entry name" value="RNaseH-like_sf"/>
</dbReference>
<dbReference type="GO" id="GO:0004523">
    <property type="term" value="F:RNA-DNA hybrid ribonuclease activity"/>
    <property type="evidence" value="ECO:0007669"/>
    <property type="project" value="UniProtKB-EC"/>
</dbReference>
<evidence type="ECO:0000256" key="2">
    <source>
        <dbReference type="ARBA" id="ARBA00004123"/>
    </source>
</evidence>
<protein>
    <recommendedName>
        <fullName evidence="12">Integrase catalytic domain-containing protein</fullName>
    </recommendedName>
</protein>
<evidence type="ECO:0000256" key="7">
    <source>
        <dbReference type="ARBA" id="ARBA00025590"/>
    </source>
</evidence>
<dbReference type="SUPFAM" id="SSF53098">
    <property type="entry name" value="Ribonuclease H-like"/>
    <property type="match status" value="1"/>
</dbReference>
<gene>
    <name evidence="13" type="ORF">SAPINGB_P004284</name>
</gene>
<comment type="function">
    <text evidence="8">Integrase (IN) targets the VLP to the nucleus, where a subparticle preintegration complex (PIC) containing at least integrase and the newly synthesized dsDNA copy of the retrotransposon must transit the nuclear membrane. Once in the nucleus, integrase performs the integration of the dsDNA into the host genome.</text>
</comment>
<dbReference type="GO" id="GO:0015074">
    <property type="term" value="P:DNA integration"/>
    <property type="evidence" value="ECO:0007669"/>
    <property type="project" value="InterPro"/>
</dbReference>
<feature type="domain" description="Integrase catalytic" evidence="12">
    <location>
        <begin position="63"/>
        <end position="186"/>
    </location>
</feature>
<dbReference type="PANTHER" id="PTHR11439">
    <property type="entry name" value="GAG-POL-RELATED RETROTRANSPOSON"/>
    <property type="match status" value="1"/>
</dbReference>
<keyword evidence="10" id="KW-0812">Transmembrane</keyword>
<evidence type="ECO:0000256" key="3">
    <source>
        <dbReference type="ARBA" id="ARBA00004496"/>
    </source>
</evidence>
<dbReference type="InterPro" id="IPR013103">
    <property type="entry name" value="RVT_2"/>
</dbReference>
<dbReference type="PROSITE" id="PS50994">
    <property type="entry name" value="INTEGRASE"/>
    <property type="match status" value="1"/>
</dbReference>
<comment type="subcellular location">
    <subcellularLocation>
        <location evidence="3">Cytoplasm</location>
    </subcellularLocation>
    <subcellularLocation>
        <location evidence="2">Nucleus</location>
    </subcellularLocation>
</comment>
<dbReference type="PANTHER" id="PTHR11439:SF483">
    <property type="entry name" value="PEPTIDE SYNTHASE GLIP-LIKE, PUTATIVE (AFU_ORTHOLOGUE AFUA_3G12920)-RELATED"/>
    <property type="match status" value="1"/>
</dbReference>
<proteinExistence type="predicted"/>
<name>A0A5E8BUN1_9ASCO</name>
<comment type="catalytic activity">
    <reaction evidence="1">
        <text>Endonucleolytic cleavage to 5'-phosphomonoester.</text>
        <dbReference type="EC" id="3.1.26.4"/>
    </reaction>
</comment>
<keyword evidence="10" id="KW-1133">Transmembrane helix</keyword>
<evidence type="ECO:0000313" key="13">
    <source>
        <dbReference type="EMBL" id="VVT54831.1"/>
    </source>
</evidence>
<dbReference type="GeneID" id="43583099"/>